<comment type="caution">
    <text evidence="7">The sequence shown here is derived from an EMBL/GenBank/DDBJ whole genome shotgun (WGS) entry which is preliminary data.</text>
</comment>
<dbReference type="InterPro" id="IPR036389">
    <property type="entry name" value="RNase_III_sf"/>
</dbReference>
<dbReference type="SMART" id="SM00535">
    <property type="entry name" value="RIBOc"/>
    <property type="match status" value="1"/>
</dbReference>
<dbReference type="Gene3D" id="3.30.160.20">
    <property type="match status" value="1"/>
</dbReference>
<feature type="region of interest" description="Disordered" evidence="5">
    <location>
        <begin position="668"/>
        <end position="702"/>
    </location>
</feature>
<keyword evidence="1" id="KW-0540">Nuclease</keyword>
<dbReference type="InterPro" id="IPR040540">
    <property type="entry name" value="RNase_3_N"/>
</dbReference>
<feature type="compositionally biased region" description="Basic and acidic residues" evidence="5">
    <location>
        <begin position="269"/>
        <end position="279"/>
    </location>
</feature>
<sequence>MQTKSHRVRSTRTPNSSSRGNTSQRRRTRGSKRADTSGVYRTRTRDNHKSSRRGSYRGSERGARRRKRPRPRRNSGRKNQIADYSDISDNSDDDIQISGMTTLKSKNGSHDNLYSFSTVIELEQAVTNLVESYEKIISLSPSIDYYTQVLENKSDLPIGLVPAFSRFQLKLAAELKTLHEQKHYSFLDDIITYRLRYTSGNIEPLFEELLEDEDQHTNSEDLNESDDEVEELDEHLTKQYYTDPSLQKETHNSNTPLLGAGSNNNRKVPSTDEFPRYTDDDLEDDSAESSNASECDGNSDEHSIIELDSDSDDEIVDDLTSNQDSHNNAQCFDINNKKSNIAKDTKTIEDDDDEIIILGENQKYVNYANQFTDNNTSLKHNTKVDTTENLTTPSNQSPLQEFLKSQDEIYSKLNDSWPPELPEIYDSTIKARVFTHQSALENQPYLTPDESVRNSYERFEFLGDSVLNSIITMIIYKLFPTYDAGQMTRTRTLLVSNRRLEKWAYLYGLQNHLIIKKRILKEILNSGNKLYKIYADLFEAYVGGLVEANPKENMPRVREWLTQLAKPAIEKILASNSLHDVDPTVNMNAKKELEKILEPVGVNASFIITSKKSRKQPYSIVECQIAGGQLTGIGKARNVRIAQQVAASNILEKKNLLDKLLENISTQKNHQYDPLRKTGRNNNPANNQSQQDSNRPSGIKWH</sequence>
<dbReference type="InterPro" id="IPR014720">
    <property type="entry name" value="dsRBD_dom"/>
</dbReference>
<keyword evidence="2" id="KW-0255">Endonuclease</keyword>
<evidence type="ECO:0000256" key="4">
    <source>
        <dbReference type="ARBA" id="ARBA00022884"/>
    </source>
</evidence>
<accession>A0ABR4NZR7</accession>
<evidence type="ECO:0000313" key="7">
    <source>
        <dbReference type="EMBL" id="KAL3234821.1"/>
    </source>
</evidence>
<dbReference type="Proteomes" id="UP001623330">
    <property type="component" value="Unassembled WGS sequence"/>
</dbReference>
<dbReference type="Gene3D" id="1.10.1520.10">
    <property type="entry name" value="Ribonuclease III domain"/>
    <property type="match status" value="1"/>
</dbReference>
<reference evidence="7 8" key="1">
    <citation type="submission" date="2024-05" db="EMBL/GenBank/DDBJ databases">
        <title>Long read based assembly of the Candida bracarensis genome reveals expanded adhesin content.</title>
        <authorList>
            <person name="Marcet-Houben M."/>
            <person name="Ksiezopolska E."/>
            <person name="Gabaldon T."/>
        </authorList>
    </citation>
    <scope>NUCLEOTIDE SEQUENCE [LARGE SCALE GENOMIC DNA]</scope>
    <source>
        <strain evidence="7 8">CBM6</strain>
    </source>
</reference>
<feature type="region of interest" description="Disordered" evidence="5">
    <location>
        <begin position="1"/>
        <end position="94"/>
    </location>
</feature>
<dbReference type="SUPFAM" id="SSF69065">
    <property type="entry name" value="RNase III domain-like"/>
    <property type="match status" value="1"/>
</dbReference>
<evidence type="ECO:0000256" key="3">
    <source>
        <dbReference type="ARBA" id="ARBA00022801"/>
    </source>
</evidence>
<name>A0ABR4NZR7_9SACH</name>
<keyword evidence="3" id="KW-0378">Hydrolase</keyword>
<evidence type="ECO:0000313" key="8">
    <source>
        <dbReference type="Proteomes" id="UP001623330"/>
    </source>
</evidence>
<feature type="domain" description="RNase III" evidence="6">
    <location>
        <begin position="406"/>
        <end position="550"/>
    </location>
</feature>
<protein>
    <submittedName>
        <fullName evidence="7">Ribonuclease III family</fullName>
    </submittedName>
</protein>
<dbReference type="PANTHER" id="PTHR11207:SF0">
    <property type="entry name" value="RIBONUCLEASE 3"/>
    <property type="match status" value="1"/>
</dbReference>
<organism evidence="7 8">
    <name type="scientific">Nakaseomyces bracarensis</name>
    <dbReference type="NCBI Taxonomy" id="273131"/>
    <lineage>
        <taxon>Eukaryota</taxon>
        <taxon>Fungi</taxon>
        <taxon>Dikarya</taxon>
        <taxon>Ascomycota</taxon>
        <taxon>Saccharomycotina</taxon>
        <taxon>Saccharomycetes</taxon>
        <taxon>Saccharomycetales</taxon>
        <taxon>Saccharomycetaceae</taxon>
        <taxon>Nakaseomyces</taxon>
    </lineage>
</organism>
<gene>
    <name evidence="7" type="ORF">RNJ44_02609</name>
</gene>
<dbReference type="InterPro" id="IPR000999">
    <property type="entry name" value="RNase_III_dom"/>
</dbReference>
<dbReference type="SUPFAM" id="SSF54768">
    <property type="entry name" value="dsRNA-binding domain-like"/>
    <property type="match status" value="1"/>
</dbReference>
<feature type="compositionally biased region" description="Polar residues" evidence="5">
    <location>
        <begin position="11"/>
        <end position="23"/>
    </location>
</feature>
<feature type="compositionally biased region" description="Basic residues" evidence="5">
    <location>
        <begin position="63"/>
        <end position="76"/>
    </location>
</feature>
<dbReference type="Pfam" id="PF00636">
    <property type="entry name" value="Ribonuclease_3"/>
    <property type="match status" value="1"/>
</dbReference>
<evidence type="ECO:0000259" key="6">
    <source>
        <dbReference type="PROSITE" id="PS50142"/>
    </source>
</evidence>
<evidence type="ECO:0000256" key="1">
    <source>
        <dbReference type="ARBA" id="ARBA00022722"/>
    </source>
</evidence>
<feature type="compositionally biased region" description="Polar residues" evidence="5">
    <location>
        <begin position="680"/>
        <end position="696"/>
    </location>
</feature>
<evidence type="ECO:0000256" key="2">
    <source>
        <dbReference type="ARBA" id="ARBA00022759"/>
    </source>
</evidence>
<feature type="compositionally biased region" description="Polar residues" evidence="5">
    <location>
        <begin position="252"/>
        <end position="268"/>
    </location>
</feature>
<dbReference type="PROSITE" id="PS00517">
    <property type="entry name" value="RNASE_3_1"/>
    <property type="match status" value="1"/>
</dbReference>
<feature type="region of interest" description="Disordered" evidence="5">
    <location>
        <begin position="213"/>
        <end position="232"/>
    </location>
</feature>
<feature type="compositionally biased region" description="Basic residues" evidence="5">
    <location>
        <begin position="1"/>
        <end position="10"/>
    </location>
</feature>
<feature type="compositionally biased region" description="Acidic residues" evidence="5">
    <location>
        <begin position="221"/>
        <end position="232"/>
    </location>
</feature>
<dbReference type="Pfam" id="PF18497">
    <property type="entry name" value="RNase_3_N"/>
    <property type="match status" value="1"/>
</dbReference>
<evidence type="ECO:0000256" key="5">
    <source>
        <dbReference type="SAM" id="MobiDB-lite"/>
    </source>
</evidence>
<dbReference type="EMBL" id="JBEVYD010000002">
    <property type="protein sequence ID" value="KAL3234821.1"/>
    <property type="molecule type" value="Genomic_DNA"/>
</dbReference>
<dbReference type="PANTHER" id="PTHR11207">
    <property type="entry name" value="RIBONUCLEASE III"/>
    <property type="match status" value="1"/>
</dbReference>
<keyword evidence="4" id="KW-0694">RNA-binding</keyword>
<dbReference type="CDD" id="cd00593">
    <property type="entry name" value="RIBOc"/>
    <property type="match status" value="1"/>
</dbReference>
<proteinExistence type="predicted"/>
<dbReference type="PROSITE" id="PS50142">
    <property type="entry name" value="RNASE_3_2"/>
    <property type="match status" value="1"/>
</dbReference>
<keyword evidence="8" id="KW-1185">Reference proteome</keyword>
<feature type="region of interest" description="Disordered" evidence="5">
    <location>
        <begin position="241"/>
        <end position="304"/>
    </location>
</feature>
<dbReference type="Pfam" id="PF00035">
    <property type="entry name" value="dsrm"/>
    <property type="match status" value="1"/>
</dbReference>